<accession>A0AAC8YSK1</accession>
<organism evidence="2 3">
    <name type="scientific">Aminobacter aminovorans</name>
    <name type="common">Chelatobacter heintzii</name>
    <dbReference type="NCBI Taxonomy" id="83263"/>
    <lineage>
        <taxon>Bacteria</taxon>
        <taxon>Pseudomonadati</taxon>
        <taxon>Pseudomonadota</taxon>
        <taxon>Alphaproteobacteria</taxon>
        <taxon>Hyphomicrobiales</taxon>
        <taxon>Phyllobacteriaceae</taxon>
        <taxon>Aminobacter</taxon>
    </lineage>
</organism>
<dbReference type="AlphaFoldDB" id="A0AAC8YSK1"/>
<evidence type="ECO:0000313" key="3">
    <source>
        <dbReference type="Proteomes" id="UP000075755"/>
    </source>
</evidence>
<proteinExistence type="predicted"/>
<dbReference type="RefSeq" id="WP_067964205.1">
    <property type="nucleotide sequence ID" value="NZ_JACICB010000005.1"/>
</dbReference>
<name>A0AAC8YSK1_AMIAI</name>
<evidence type="ECO:0000313" key="2">
    <source>
        <dbReference type="EMBL" id="AMS43523.1"/>
    </source>
</evidence>
<gene>
    <name evidence="2" type="ORF">AA2016_4613</name>
</gene>
<keyword evidence="1" id="KW-1133">Transmembrane helix</keyword>
<sequence>MSRFAGRPQAELLKERAARRAEVSAISVELDQLEAELKVRKAELRSAGLWLAADGTVFVIGIIASPVTGGLSLAIAAYELLRLGMGGLEAARISGPVRELQRRILGCLLKLEQAGREIGQIDRELASRPKS</sequence>
<keyword evidence="1" id="KW-0472">Membrane</keyword>
<keyword evidence="1" id="KW-0812">Transmembrane</keyword>
<reference evidence="2 3" key="1">
    <citation type="submission" date="2016-03" db="EMBL/GenBank/DDBJ databases">
        <title>Complete genome of Aminobacter aminovorans KCTC 2477.</title>
        <authorList>
            <person name="Kim K.M."/>
        </authorList>
    </citation>
    <scope>NUCLEOTIDE SEQUENCE [LARGE SCALE GENOMIC DNA]</scope>
    <source>
        <strain evidence="2 3">KCTC 2477</strain>
    </source>
</reference>
<protein>
    <submittedName>
        <fullName evidence="2">Uncharacterized protein</fullName>
    </submittedName>
</protein>
<dbReference type="KEGG" id="aak:AA2016_4613"/>
<dbReference type="Proteomes" id="UP000075755">
    <property type="component" value="Chromosome"/>
</dbReference>
<dbReference type="EMBL" id="CP015005">
    <property type="protein sequence ID" value="AMS43523.1"/>
    <property type="molecule type" value="Genomic_DNA"/>
</dbReference>
<feature type="transmembrane region" description="Helical" evidence="1">
    <location>
        <begin position="57"/>
        <end position="78"/>
    </location>
</feature>
<evidence type="ECO:0000256" key="1">
    <source>
        <dbReference type="SAM" id="Phobius"/>
    </source>
</evidence>